<organism evidence="3 4">
    <name type="scientific">Drosophila suzukii</name>
    <name type="common">Spotted-wing drosophila fruit fly</name>
    <dbReference type="NCBI Taxonomy" id="28584"/>
    <lineage>
        <taxon>Eukaryota</taxon>
        <taxon>Metazoa</taxon>
        <taxon>Ecdysozoa</taxon>
        <taxon>Arthropoda</taxon>
        <taxon>Hexapoda</taxon>
        <taxon>Insecta</taxon>
        <taxon>Pterygota</taxon>
        <taxon>Neoptera</taxon>
        <taxon>Endopterygota</taxon>
        <taxon>Diptera</taxon>
        <taxon>Brachycera</taxon>
        <taxon>Muscomorpha</taxon>
        <taxon>Ephydroidea</taxon>
        <taxon>Drosophilidae</taxon>
        <taxon>Drosophila</taxon>
        <taxon>Sophophora</taxon>
    </lineage>
</organism>
<dbReference type="GeneID" id="118878374"/>
<dbReference type="InterPro" id="IPR001715">
    <property type="entry name" value="CH_dom"/>
</dbReference>
<keyword evidence="3" id="KW-1185">Reference proteome</keyword>
<dbReference type="PROSITE" id="PS50021">
    <property type="entry name" value="CH"/>
    <property type="match status" value="1"/>
</dbReference>
<evidence type="ECO:0000259" key="2">
    <source>
        <dbReference type="PROSITE" id="PS50021"/>
    </source>
</evidence>
<gene>
    <name evidence="4" type="primary">LOC118878374</name>
</gene>
<dbReference type="Pfam" id="PF00307">
    <property type="entry name" value="CH"/>
    <property type="match status" value="1"/>
</dbReference>
<feature type="compositionally biased region" description="Acidic residues" evidence="1">
    <location>
        <begin position="199"/>
        <end position="218"/>
    </location>
</feature>
<sequence>MENIELSAKEKALMQISATIRKWVNETLKTDIQCIEELCSGAIYCQLLDLIFENVVPLKEVIFATNAITDFRKNFAILQDCLHVLQIPIEIPVEKLVWCDFEANLRFAANFYKYFKLLTTKNRNRRLSYDPLAARNYQSFSLAPPSFVSRGTDAQNPVELAFAGMNIVDYEDIKDVLDLKDFIDSQRVENTKDNRDDMDLKDDEDMDMEDIEDEEDNEGVERVEDVEDIERLEGAYDMDMEDIKVAEDLENSNEDYKIAGLIQAENKDHSRRLSSKSYAKL</sequence>
<protein>
    <submittedName>
        <fullName evidence="4">End-binding protein 1-like</fullName>
    </submittedName>
</protein>
<dbReference type="SUPFAM" id="SSF47576">
    <property type="entry name" value="Calponin-homology domain, CH-domain"/>
    <property type="match status" value="1"/>
</dbReference>
<dbReference type="AlphaFoldDB" id="A0AB40AF86"/>
<dbReference type="Proteomes" id="UP001652628">
    <property type="component" value="Chromosome X"/>
</dbReference>
<dbReference type="InterPro" id="IPR036872">
    <property type="entry name" value="CH_dom_sf"/>
</dbReference>
<dbReference type="PANTHER" id="PTHR10623">
    <property type="entry name" value="MICROTUBULE-ASSOCIATED PROTEIN RP/EB FAMILY MEMBER"/>
    <property type="match status" value="1"/>
</dbReference>
<name>A0AB40AF86_DROSZ</name>
<evidence type="ECO:0000313" key="3">
    <source>
        <dbReference type="Proteomes" id="UP001652628"/>
    </source>
</evidence>
<evidence type="ECO:0000256" key="1">
    <source>
        <dbReference type="SAM" id="MobiDB-lite"/>
    </source>
</evidence>
<dbReference type="InterPro" id="IPR027328">
    <property type="entry name" value="MAPRE"/>
</dbReference>
<dbReference type="GO" id="GO:0008017">
    <property type="term" value="F:microtubule binding"/>
    <property type="evidence" value="ECO:0007669"/>
    <property type="project" value="InterPro"/>
</dbReference>
<accession>A0AB40AF86</accession>
<feature type="compositionally biased region" description="Basic and acidic residues" evidence="1">
    <location>
        <begin position="219"/>
        <end position="234"/>
    </location>
</feature>
<reference evidence="4" key="1">
    <citation type="submission" date="2025-08" db="UniProtKB">
        <authorList>
            <consortium name="RefSeq"/>
        </authorList>
    </citation>
    <scope>IDENTIFICATION</scope>
</reference>
<feature type="region of interest" description="Disordered" evidence="1">
    <location>
        <begin position="193"/>
        <end position="234"/>
    </location>
</feature>
<dbReference type="Gene3D" id="1.10.418.10">
    <property type="entry name" value="Calponin-like domain"/>
    <property type="match status" value="1"/>
</dbReference>
<dbReference type="RefSeq" id="XP_036677014.2">
    <property type="nucleotide sequence ID" value="XM_036821119.2"/>
</dbReference>
<proteinExistence type="predicted"/>
<evidence type="ECO:0000313" key="4">
    <source>
        <dbReference type="RefSeq" id="XP_036677014.2"/>
    </source>
</evidence>
<feature type="domain" description="Calponin-homology (CH)" evidence="2">
    <location>
        <begin position="14"/>
        <end position="116"/>
    </location>
</feature>